<dbReference type="GO" id="GO:0005506">
    <property type="term" value="F:iron ion binding"/>
    <property type="evidence" value="ECO:0007669"/>
    <property type="project" value="UniProtKB-ARBA"/>
</dbReference>
<organism evidence="1 2">
    <name type="scientific">Acaryochloris thomasi RCC1774</name>
    <dbReference type="NCBI Taxonomy" id="1764569"/>
    <lineage>
        <taxon>Bacteria</taxon>
        <taxon>Bacillati</taxon>
        <taxon>Cyanobacteriota</taxon>
        <taxon>Cyanophyceae</taxon>
        <taxon>Acaryochloridales</taxon>
        <taxon>Acaryochloridaceae</taxon>
        <taxon>Acaryochloris</taxon>
        <taxon>Acaryochloris thomasi</taxon>
    </lineage>
</organism>
<gene>
    <name evidence="1" type="ORF">C1752_01729</name>
</gene>
<dbReference type="PANTHER" id="PTHR20883">
    <property type="entry name" value="PHYTANOYL-COA DIOXYGENASE DOMAIN CONTAINING 1"/>
    <property type="match status" value="1"/>
</dbReference>
<dbReference type="Gene3D" id="2.60.120.620">
    <property type="entry name" value="q2cbj1_9rhob like domain"/>
    <property type="match status" value="1"/>
</dbReference>
<keyword evidence="2" id="KW-1185">Reference proteome</keyword>
<dbReference type="EMBL" id="PQWO01000004">
    <property type="protein sequence ID" value="PZD73893.1"/>
    <property type="molecule type" value="Genomic_DNA"/>
</dbReference>
<dbReference type="SUPFAM" id="SSF51197">
    <property type="entry name" value="Clavaminate synthase-like"/>
    <property type="match status" value="1"/>
</dbReference>
<protein>
    <recommendedName>
        <fullName evidence="3">Phytanoyl-CoA dioxygenase</fullName>
    </recommendedName>
</protein>
<proteinExistence type="predicted"/>
<dbReference type="InterPro" id="IPR008775">
    <property type="entry name" value="Phytyl_CoA_dOase-like"/>
</dbReference>
<reference evidence="1 2" key="1">
    <citation type="journal article" date="2018" name="Sci. Rep.">
        <title>A novel species of the marine cyanobacterium Acaryochloris with a unique pigment content and lifestyle.</title>
        <authorList>
            <person name="Partensky F."/>
            <person name="Six C."/>
            <person name="Ratin M."/>
            <person name="Garczarek L."/>
            <person name="Vaulot D."/>
            <person name="Probert I."/>
            <person name="Calteau A."/>
            <person name="Gourvil P."/>
            <person name="Marie D."/>
            <person name="Grebert T."/>
            <person name="Bouchier C."/>
            <person name="Le Panse S."/>
            <person name="Gachenot M."/>
            <person name="Rodriguez F."/>
            <person name="Garrido J.L."/>
        </authorList>
    </citation>
    <scope>NUCLEOTIDE SEQUENCE [LARGE SCALE GENOMIC DNA]</scope>
    <source>
        <strain evidence="1 2">RCC1774</strain>
    </source>
</reference>
<dbReference type="Pfam" id="PF05721">
    <property type="entry name" value="PhyH"/>
    <property type="match status" value="1"/>
</dbReference>
<dbReference type="Proteomes" id="UP000248857">
    <property type="component" value="Unassembled WGS sequence"/>
</dbReference>
<evidence type="ECO:0000313" key="2">
    <source>
        <dbReference type="Proteomes" id="UP000248857"/>
    </source>
</evidence>
<dbReference type="GO" id="GO:0016706">
    <property type="term" value="F:2-oxoglutarate-dependent dioxygenase activity"/>
    <property type="evidence" value="ECO:0007669"/>
    <property type="project" value="UniProtKB-ARBA"/>
</dbReference>
<dbReference type="PANTHER" id="PTHR20883:SF48">
    <property type="entry name" value="ECTOINE DIOXYGENASE"/>
    <property type="match status" value="1"/>
</dbReference>
<dbReference type="RefSeq" id="WP_110985690.1">
    <property type="nucleotide sequence ID" value="NZ_CAWNWM010000004.1"/>
</dbReference>
<evidence type="ECO:0000313" key="1">
    <source>
        <dbReference type="EMBL" id="PZD73893.1"/>
    </source>
</evidence>
<name>A0A2W1JKE2_9CYAN</name>
<comment type="caution">
    <text evidence="1">The sequence shown here is derived from an EMBL/GenBank/DDBJ whole genome shotgun (WGS) entry which is preliminary data.</text>
</comment>
<dbReference type="AlphaFoldDB" id="A0A2W1JKE2"/>
<evidence type="ECO:0008006" key="3">
    <source>
        <dbReference type="Google" id="ProtNLM"/>
    </source>
</evidence>
<dbReference type="OrthoDB" id="9791262at2"/>
<accession>A0A2W1JKE2</accession>
<sequence length="235" mass="26087">MNRQQCSDELELNGFTVVRDCLPSTTVAMLLEQILQVGPCTVARSRGGQLYAVRNLLTAVPQIKSLAFSEPLQGLARNLLGSQARPVKGILFDKHETSNWKVPWHQDQIITVQNYAEAPGFGPWSTKHGFHAVQPPVEVLEQMIAFRIHLDDCSVINGALKVIPGSHLQGKLSAEQISQYRKQAAVMCEARMGDVLIMRPLLLHQSSAGSRPSHRRVIHLEYAATDLPGDLKWPE</sequence>